<keyword evidence="1" id="KW-0479">Metal-binding</keyword>
<dbReference type="AlphaFoldDB" id="A0AAE3DMJ8"/>
<evidence type="ECO:0000256" key="4">
    <source>
        <dbReference type="SAM" id="Coils"/>
    </source>
</evidence>
<dbReference type="SMART" id="SM00400">
    <property type="entry name" value="ZnF_CHCC"/>
    <property type="match status" value="1"/>
</dbReference>
<evidence type="ECO:0000313" key="6">
    <source>
        <dbReference type="EMBL" id="MCC2166141.1"/>
    </source>
</evidence>
<dbReference type="GO" id="GO:0005737">
    <property type="term" value="C:cytoplasm"/>
    <property type="evidence" value="ECO:0007669"/>
    <property type="project" value="TreeGrafter"/>
</dbReference>
<evidence type="ECO:0000256" key="1">
    <source>
        <dbReference type="ARBA" id="ARBA00022723"/>
    </source>
</evidence>
<dbReference type="PANTHER" id="PTHR30313:SF2">
    <property type="entry name" value="DNA PRIMASE"/>
    <property type="match status" value="1"/>
</dbReference>
<keyword evidence="2" id="KW-0863">Zinc-finger</keyword>
<dbReference type="EMBL" id="JAJEQF010000001">
    <property type="protein sequence ID" value="MCC2166141.1"/>
    <property type="molecule type" value="Genomic_DNA"/>
</dbReference>
<dbReference type="Gene3D" id="3.90.580.10">
    <property type="entry name" value="Zinc finger, CHC2-type domain"/>
    <property type="match status" value="1"/>
</dbReference>
<feature type="domain" description="Zinc finger CHC2-type" evidence="5">
    <location>
        <begin position="32"/>
        <end position="81"/>
    </location>
</feature>
<feature type="coiled-coil region" evidence="4">
    <location>
        <begin position="99"/>
        <end position="126"/>
    </location>
</feature>
<gene>
    <name evidence="6" type="ORF">LKD45_00235</name>
</gene>
<evidence type="ECO:0000256" key="3">
    <source>
        <dbReference type="ARBA" id="ARBA00022833"/>
    </source>
</evidence>
<dbReference type="PANTHER" id="PTHR30313">
    <property type="entry name" value="DNA PRIMASE"/>
    <property type="match status" value="1"/>
</dbReference>
<keyword evidence="3" id="KW-0862">Zinc</keyword>
<name>A0AAE3DMJ8_9FIRM</name>
<evidence type="ECO:0000259" key="5">
    <source>
        <dbReference type="SMART" id="SM00400"/>
    </source>
</evidence>
<evidence type="ECO:0000256" key="2">
    <source>
        <dbReference type="ARBA" id="ARBA00022771"/>
    </source>
</evidence>
<reference evidence="6 7" key="1">
    <citation type="submission" date="2021-10" db="EMBL/GenBank/DDBJ databases">
        <title>Anaerobic single-cell dispensing facilitates the cultivation of human gut bacteria.</title>
        <authorList>
            <person name="Afrizal A."/>
        </authorList>
    </citation>
    <scope>NUCLEOTIDE SEQUENCE [LARGE SCALE GENOMIC DNA]</scope>
    <source>
        <strain evidence="6 7">CLA-AA-H244</strain>
    </source>
</reference>
<dbReference type="Pfam" id="PF01807">
    <property type="entry name" value="Zn_ribbon_DnaG"/>
    <property type="match status" value="1"/>
</dbReference>
<organism evidence="6 7">
    <name type="scientific">Gallintestinimicrobium propionicum</name>
    <dbReference type="NCBI Taxonomy" id="2981770"/>
    <lineage>
        <taxon>Bacteria</taxon>
        <taxon>Bacillati</taxon>
        <taxon>Bacillota</taxon>
        <taxon>Clostridia</taxon>
        <taxon>Lachnospirales</taxon>
        <taxon>Lachnospiraceae</taxon>
        <taxon>Gallintestinimicrobium</taxon>
    </lineage>
</organism>
<dbReference type="SUPFAM" id="SSF57783">
    <property type="entry name" value="Zinc beta-ribbon"/>
    <property type="match status" value="1"/>
</dbReference>
<keyword evidence="4" id="KW-0175">Coiled coil</keyword>
<comment type="caution">
    <text evidence="6">The sequence shown here is derived from an EMBL/GenBank/DDBJ whole genome shotgun (WGS) entry which is preliminary data.</text>
</comment>
<protein>
    <submittedName>
        <fullName evidence="6">CHC2 zinc finger domain-containing protein</fullName>
    </submittedName>
</protein>
<evidence type="ECO:0000313" key="7">
    <source>
        <dbReference type="Proteomes" id="UP001199355"/>
    </source>
</evidence>
<dbReference type="InterPro" id="IPR002694">
    <property type="entry name" value="Znf_CHC2"/>
</dbReference>
<dbReference type="GO" id="GO:0003899">
    <property type="term" value="F:DNA-directed RNA polymerase activity"/>
    <property type="evidence" value="ECO:0007669"/>
    <property type="project" value="InterPro"/>
</dbReference>
<dbReference type="Proteomes" id="UP001199355">
    <property type="component" value="Unassembled WGS sequence"/>
</dbReference>
<dbReference type="InterPro" id="IPR036977">
    <property type="entry name" value="DNA_primase_Znf_CHC2"/>
</dbReference>
<dbReference type="GO" id="GO:0006269">
    <property type="term" value="P:DNA replication, synthesis of primer"/>
    <property type="evidence" value="ECO:0007669"/>
    <property type="project" value="TreeGrafter"/>
</dbReference>
<dbReference type="GO" id="GO:0008270">
    <property type="term" value="F:zinc ion binding"/>
    <property type="evidence" value="ECO:0007669"/>
    <property type="project" value="UniProtKB-KW"/>
</dbReference>
<accession>A0AAE3DMJ8</accession>
<dbReference type="InterPro" id="IPR050219">
    <property type="entry name" value="DnaG_primase"/>
</dbReference>
<proteinExistence type="predicted"/>
<sequence length="165" mass="19870">MTSEEIKESVSIREVLQRCGLPAPNRAGFIQCPFHKGDRTPSMKIYQKDYHCFACGANGDVFTFLQDYEGISFREAFLELGGEYPDRENESWFTRQRRRYELQKRREKAARKVREEEEEKEALRQETKLLWICVRLFEPLSDAWCECYNRFQLAEYRLEYLNEKR</sequence>
<dbReference type="GO" id="GO:0003677">
    <property type="term" value="F:DNA binding"/>
    <property type="evidence" value="ECO:0007669"/>
    <property type="project" value="InterPro"/>
</dbReference>
<keyword evidence="7" id="KW-1185">Reference proteome</keyword>
<dbReference type="RefSeq" id="WP_308727381.1">
    <property type="nucleotide sequence ID" value="NZ_JAJEQF010000001.1"/>
</dbReference>